<name>M5K2U7_9HYPH</name>
<protein>
    <submittedName>
        <fullName evidence="1">Uncharacterized protein</fullName>
    </submittedName>
</protein>
<dbReference type="PATRIC" id="fig|1234597.4.peg.5"/>
<accession>M5K2U7</accession>
<proteinExistence type="predicted"/>
<dbReference type="RefSeq" id="WP_006470215.1">
    <property type="nucleotide sequence ID" value="NZ_AOGE01000001.1"/>
</dbReference>
<reference evidence="1 2" key="1">
    <citation type="journal article" date="2013" name="Gut Pathog.">
        <title>Draft genome of Ochrobactrum intermedium strain M86 isolated from non-ulcer dyspeptic individual from India.</title>
        <authorList>
            <person name="Kulkarni G."/>
            <person name="Dhotre D."/>
            <person name="Dharne M."/>
            <person name="Shetty S."/>
            <person name="Chowdhury S."/>
            <person name="Misra V."/>
            <person name="Misra S."/>
            <person name="Patole M."/>
            <person name="Shouche Y."/>
        </authorList>
    </citation>
    <scope>NUCLEOTIDE SEQUENCE [LARGE SCALE GENOMIC DNA]</scope>
    <source>
        <strain evidence="1 2">M86</strain>
    </source>
</reference>
<gene>
    <name evidence="1" type="ORF">D584_00030</name>
</gene>
<sequence>MHRLESIPVHLVPAFYQHAYDRILYLRPPEETPARALKAIGLYNVITQLLAREDLVSLSTIAREIGMTYQGILRTGRYLETVGLIEISKLSVASPFILAKQRAVRRYHEICRDYQNPLTFEQARHFTARDAPAMWHMAYDTLLNRRGPDDTAAKALKCMGLLNVIARMAATNVVVTKAMLAARLGTAAHTLTSHIEYLQRLDLVAIHEQRSRASNAREYRIEIPEPFVEHANVSLLQLERQLKRPGWEDGARLRRMAADHRRGVMESRAETYVPLAQLKKNGSRQVPNR</sequence>
<organism evidence="1 2">
    <name type="scientific">Brucella intermedia M86</name>
    <dbReference type="NCBI Taxonomy" id="1234597"/>
    <lineage>
        <taxon>Bacteria</taxon>
        <taxon>Pseudomonadati</taxon>
        <taxon>Pseudomonadota</taxon>
        <taxon>Alphaproteobacteria</taxon>
        <taxon>Hyphomicrobiales</taxon>
        <taxon>Brucellaceae</taxon>
        <taxon>Brucella/Ochrobactrum group</taxon>
        <taxon>Brucella</taxon>
    </lineage>
</organism>
<dbReference type="Proteomes" id="UP000011971">
    <property type="component" value="Unassembled WGS sequence"/>
</dbReference>
<evidence type="ECO:0000313" key="1">
    <source>
        <dbReference type="EMBL" id="ELT51189.1"/>
    </source>
</evidence>
<comment type="caution">
    <text evidence="1">The sequence shown here is derived from an EMBL/GenBank/DDBJ whole genome shotgun (WGS) entry which is preliminary data.</text>
</comment>
<evidence type="ECO:0000313" key="2">
    <source>
        <dbReference type="Proteomes" id="UP000011971"/>
    </source>
</evidence>
<dbReference type="AlphaFoldDB" id="M5K2U7"/>
<dbReference type="OrthoDB" id="9905551at2"/>
<dbReference type="EMBL" id="AOGE01000001">
    <property type="protein sequence ID" value="ELT51189.1"/>
    <property type="molecule type" value="Genomic_DNA"/>
</dbReference>